<keyword evidence="6" id="KW-1185">Reference proteome</keyword>
<dbReference type="SUPFAM" id="SSF53686">
    <property type="entry name" value="Tryptophan synthase beta subunit-like PLP-dependent enzymes"/>
    <property type="match status" value="1"/>
</dbReference>
<dbReference type="EMBL" id="JAQQFR010000009">
    <property type="protein sequence ID" value="MFL9879599.1"/>
    <property type="molecule type" value="Genomic_DNA"/>
</dbReference>
<dbReference type="InterPro" id="IPR027278">
    <property type="entry name" value="ACCD_DCysDesulf"/>
</dbReference>
<dbReference type="CDD" id="cd01562">
    <property type="entry name" value="Thr-dehyd"/>
    <property type="match status" value="1"/>
</dbReference>
<evidence type="ECO:0000259" key="4">
    <source>
        <dbReference type="Pfam" id="PF00291"/>
    </source>
</evidence>
<evidence type="ECO:0000313" key="5">
    <source>
        <dbReference type="EMBL" id="MFL9879599.1"/>
    </source>
</evidence>
<dbReference type="PANTHER" id="PTHR43050">
    <property type="entry name" value="SERINE / THREONINE RACEMASE FAMILY MEMBER"/>
    <property type="match status" value="1"/>
</dbReference>
<evidence type="ECO:0000313" key="6">
    <source>
        <dbReference type="Proteomes" id="UP001629214"/>
    </source>
</evidence>
<comment type="caution">
    <text evidence="5">The sequence shown here is derived from an EMBL/GenBank/DDBJ whole genome shotgun (WGS) entry which is preliminary data.</text>
</comment>
<dbReference type="Gene3D" id="3.40.50.1100">
    <property type="match status" value="2"/>
</dbReference>
<dbReference type="EC" id="4.3.1.16" evidence="5"/>
<dbReference type="PANTHER" id="PTHR43050:SF1">
    <property type="entry name" value="SERINE RACEMASE"/>
    <property type="match status" value="1"/>
</dbReference>
<accession>A0ABW8ZCJ5</accession>
<dbReference type="InterPro" id="IPR001926">
    <property type="entry name" value="TrpB-like_PALP"/>
</dbReference>
<dbReference type="RefSeq" id="WP_408168647.1">
    <property type="nucleotide sequence ID" value="NZ_JAQQFR010000009.1"/>
</dbReference>
<dbReference type="GO" id="GO:0030848">
    <property type="term" value="F:threo-3-hydroxyaspartate ammonia-lyase activity"/>
    <property type="evidence" value="ECO:0007669"/>
    <property type="project" value="UniProtKB-EC"/>
</dbReference>
<dbReference type="InterPro" id="IPR036052">
    <property type="entry name" value="TrpB-like_PALP_sf"/>
</dbReference>
<dbReference type="PIRSF" id="PIRSF006278">
    <property type="entry name" value="ACCD_DCysDesulf"/>
    <property type="match status" value="1"/>
</dbReference>
<gene>
    <name evidence="5" type="ORF">PQR63_14465</name>
</gene>
<comment type="cofactor">
    <cofactor evidence="1">
        <name>pyridoxal 5'-phosphate</name>
        <dbReference type="ChEBI" id="CHEBI:597326"/>
    </cofactor>
</comment>
<sequence>MLTLPEYSDVVAAAKRLEGHANKTPVLTSRTADDEIGAKIFFKCENFQRMGAFKFRGAMNSLARFTPEQRADGVVTFSSGNHAQAIALAAKVLGMPATIVMPEDAPEAKVAATKGYGGKVVRFNRYTENREEICANLAEKHGLTMIPPYDHPDVISGQGTAVKELLEETGPLDALFVCLGGGGLLSGSLLSAKALAPECKTYGVEPEAGNDAQQSLRAGKIIHIDTPRTIADGAQTQHVGHYTFEIIKRDVEDILTVSDDELIACMRFYAERMKMIVEPTGCLSYAAVRKMKDQLKGKRVGVVVSGGNVDLAKLAGYFADA</sequence>
<proteinExistence type="inferred from homology"/>
<dbReference type="NCBIfam" id="NF005454">
    <property type="entry name" value="PRK07048.1"/>
    <property type="match status" value="1"/>
</dbReference>
<keyword evidence="3" id="KW-0663">Pyridoxal phosphate</keyword>
<evidence type="ECO:0000256" key="3">
    <source>
        <dbReference type="ARBA" id="ARBA00022898"/>
    </source>
</evidence>
<feature type="domain" description="Tryptophan synthase beta chain-like PALP" evidence="4">
    <location>
        <begin position="19"/>
        <end position="306"/>
    </location>
</feature>
<dbReference type="Proteomes" id="UP001629214">
    <property type="component" value="Unassembled WGS sequence"/>
</dbReference>
<protein>
    <submittedName>
        <fullName evidence="5">Threo-3-hydroxy-L-aspartate ammonia-lyase</fullName>
        <ecNumber evidence="5">4.3.1.16</ecNumber>
    </submittedName>
</protein>
<dbReference type="Pfam" id="PF00291">
    <property type="entry name" value="PALP"/>
    <property type="match status" value="1"/>
</dbReference>
<reference evidence="5 6" key="1">
    <citation type="journal article" date="2024" name="Chem. Sci.">
        <title>Discovery of megapolipeptins by genome mining of a Burkholderiales bacteria collection.</title>
        <authorList>
            <person name="Paulo B.S."/>
            <person name="Recchia M.J.J."/>
            <person name="Lee S."/>
            <person name="Fergusson C.H."/>
            <person name="Romanowski S.B."/>
            <person name="Hernandez A."/>
            <person name="Krull N."/>
            <person name="Liu D.Y."/>
            <person name="Cavanagh H."/>
            <person name="Bos A."/>
            <person name="Gray C.A."/>
            <person name="Murphy B.T."/>
            <person name="Linington R.G."/>
            <person name="Eustaquio A.S."/>
        </authorList>
    </citation>
    <scope>NUCLEOTIDE SEQUENCE [LARGE SCALE GENOMIC DNA]</scope>
    <source>
        <strain evidence="5 6">RL21-008-BIB-B</strain>
    </source>
</reference>
<name>A0ABW8ZCJ5_9BURK</name>
<evidence type="ECO:0000256" key="2">
    <source>
        <dbReference type="ARBA" id="ARBA00008639"/>
    </source>
</evidence>
<evidence type="ECO:0000256" key="1">
    <source>
        <dbReference type="ARBA" id="ARBA00001933"/>
    </source>
</evidence>
<organism evidence="5 6">
    <name type="scientific">Herbaspirillum rhizosphaerae</name>
    <dbReference type="NCBI Taxonomy" id="346179"/>
    <lineage>
        <taxon>Bacteria</taxon>
        <taxon>Pseudomonadati</taxon>
        <taxon>Pseudomonadota</taxon>
        <taxon>Betaproteobacteria</taxon>
        <taxon>Burkholderiales</taxon>
        <taxon>Oxalobacteraceae</taxon>
        <taxon>Herbaspirillum</taxon>
    </lineage>
</organism>
<comment type="similarity">
    <text evidence="2">Belongs to the ACC deaminase/D-cysteine desulfhydrase family.</text>
</comment>
<keyword evidence="5" id="KW-0456">Lyase</keyword>